<organism evidence="7 8">
    <name type="scientific">Tumebacillus lipolyticus</name>
    <dbReference type="NCBI Taxonomy" id="1280370"/>
    <lineage>
        <taxon>Bacteria</taxon>
        <taxon>Bacillati</taxon>
        <taxon>Bacillota</taxon>
        <taxon>Bacilli</taxon>
        <taxon>Bacillales</taxon>
        <taxon>Alicyclobacillaceae</taxon>
        <taxon>Tumebacillus</taxon>
    </lineage>
</organism>
<evidence type="ECO:0000256" key="3">
    <source>
        <dbReference type="ARBA" id="ARBA00022989"/>
    </source>
</evidence>
<sequence>MSNFFGVLTSPTATFERIRANGKGWVLALIVMVLLSVLALWVQQDAIVGTIEDEFVRQEAKGVEIDQNIRDIAIASATIFSYFTAVVSVVLTMFIGGLLLLLVNLFVRGEATYMQLSKVALYSYIPSLLSMLVTGIIAYSTGATTMFDVMLNAGAFIEDKTSMLFVLAQMLDPFRIWGLVVMIIGTAVMTRKGRGSVATWIVIGWLLITFLTLLSSRAAA</sequence>
<feature type="domain" description="Yip1" evidence="6">
    <location>
        <begin position="5"/>
        <end position="214"/>
    </location>
</feature>
<keyword evidence="3 5" id="KW-1133">Transmembrane helix</keyword>
<proteinExistence type="predicted"/>
<keyword evidence="8" id="KW-1185">Reference proteome</keyword>
<comment type="subcellular location">
    <subcellularLocation>
        <location evidence="1">Membrane</location>
        <topology evidence="1">Multi-pass membrane protein</topology>
    </subcellularLocation>
</comment>
<name>A0ABW5A223_9BACL</name>
<evidence type="ECO:0000256" key="2">
    <source>
        <dbReference type="ARBA" id="ARBA00022692"/>
    </source>
</evidence>
<evidence type="ECO:0000313" key="7">
    <source>
        <dbReference type="EMBL" id="MFD2172000.1"/>
    </source>
</evidence>
<feature type="transmembrane region" description="Helical" evidence="5">
    <location>
        <begin position="174"/>
        <end position="190"/>
    </location>
</feature>
<evidence type="ECO:0000256" key="4">
    <source>
        <dbReference type="ARBA" id="ARBA00023136"/>
    </source>
</evidence>
<dbReference type="Proteomes" id="UP001597343">
    <property type="component" value="Unassembled WGS sequence"/>
</dbReference>
<evidence type="ECO:0000259" key="6">
    <source>
        <dbReference type="Pfam" id="PF04893"/>
    </source>
</evidence>
<dbReference type="InterPro" id="IPR006977">
    <property type="entry name" value="Yip1_dom"/>
</dbReference>
<protein>
    <submittedName>
        <fullName evidence="7">YIP1 family protein</fullName>
    </submittedName>
</protein>
<feature type="transmembrane region" description="Helical" evidence="5">
    <location>
        <begin position="79"/>
        <end position="107"/>
    </location>
</feature>
<keyword evidence="2 5" id="KW-0812">Transmembrane</keyword>
<evidence type="ECO:0000256" key="5">
    <source>
        <dbReference type="SAM" id="Phobius"/>
    </source>
</evidence>
<dbReference type="RefSeq" id="WP_386049283.1">
    <property type="nucleotide sequence ID" value="NZ_JBHUIO010000011.1"/>
</dbReference>
<reference evidence="8" key="1">
    <citation type="journal article" date="2019" name="Int. J. Syst. Evol. Microbiol.">
        <title>The Global Catalogue of Microorganisms (GCM) 10K type strain sequencing project: providing services to taxonomists for standard genome sequencing and annotation.</title>
        <authorList>
            <consortium name="The Broad Institute Genomics Platform"/>
            <consortium name="The Broad Institute Genome Sequencing Center for Infectious Disease"/>
            <person name="Wu L."/>
            <person name="Ma J."/>
        </authorList>
    </citation>
    <scope>NUCLEOTIDE SEQUENCE [LARGE SCALE GENOMIC DNA]</scope>
    <source>
        <strain evidence="8">CGMCC 1.13574</strain>
    </source>
</reference>
<evidence type="ECO:0000313" key="8">
    <source>
        <dbReference type="Proteomes" id="UP001597343"/>
    </source>
</evidence>
<dbReference type="Pfam" id="PF04893">
    <property type="entry name" value="Yip1"/>
    <property type="match status" value="1"/>
</dbReference>
<feature type="transmembrane region" description="Helical" evidence="5">
    <location>
        <begin position="119"/>
        <end position="140"/>
    </location>
</feature>
<feature type="transmembrane region" description="Helical" evidence="5">
    <location>
        <begin position="197"/>
        <end position="215"/>
    </location>
</feature>
<evidence type="ECO:0000256" key="1">
    <source>
        <dbReference type="ARBA" id="ARBA00004141"/>
    </source>
</evidence>
<accession>A0ABW5A223</accession>
<gene>
    <name evidence="7" type="ORF">ACFSOY_18710</name>
</gene>
<dbReference type="EMBL" id="JBHUIO010000011">
    <property type="protein sequence ID" value="MFD2172000.1"/>
    <property type="molecule type" value="Genomic_DNA"/>
</dbReference>
<keyword evidence="4 5" id="KW-0472">Membrane</keyword>
<feature type="transmembrane region" description="Helical" evidence="5">
    <location>
        <begin position="24"/>
        <end position="42"/>
    </location>
</feature>
<comment type="caution">
    <text evidence="7">The sequence shown here is derived from an EMBL/GenBank/DDBJ whole genome shotgun (WGS) entry which is preliminary data.</text>
</comment>